<organism evidence="1 2">
    <name type="scientific">Campylobacter cuniculorum DSM 23162 = LMG 24588</name>
    <dbReference type="NCBI Taxonomy" id="1121267"/>
    <lineage>
        <taxon>Bacteria</taxon>
        <taxon>Pseudomonadati</taxon>
        <taxon>Campylobacterota</taxon>
        <taxon>Epsilonproteobacteria</taxon>
        <taxon>Campylobacterales</taxon>
        <taxon>Campylobacteraceae</taxon>
        <taxon>Campylobacter</taxon>
    </lineage>
</organism>
<sequence length="203" mass="24370">MENIKNILVENALNENHNQGVFYRGKNLRLFLQIKKQIPPFDFENKEHGIKFLSLSKLFLKEYAFIKDLRGVKNAVKDFKDFKELCNFFFENNIYTMGVDMSLKEKIRLRANTLTCPNFGFLYVERSYIEKFFNLKLSFDREHREKQIKEYEHMLETIFKTHFIGYLENYLNGEVYTLLIDDEIRICYGEKNIKEILDLELSA</sequence>
<gene>
    <name evidence="1" type="ORF">CCUN_1532</name>
</gene>
<reference evidence="1 2" key="1">
    <citation type="submission" date="2017-04" db="EMBL/GenBank/DDBJ databases">
        <title>Complete genome sequence of the Campylobacter cuniculorum type strain LMG24588.</title>
        <authorList>
            <person name="Miller W.G."/>
            <person name="Yee E."/>
            <person name="Revez J."/>
            <person name="Bono J.L."/>
            <person name="Rossi M."/>
        </authorList>
    </citation>
    <scope>NUCLEOTIDE SEQUENCE [LARGE SCALE GENOMIC DNA]</scope>
    <source>
        <strain evidence="1 2">LMG 24588</strain>
    </source>
</reference>
<dbReference type="AlphaFoldDB" id="A0A1W6BYF6"/>
<name>A0A1W6BYF6_9BACT</name>
<evidence type="ECO:0000313" key="1">
    <source>
        <dbReference type="EMBL" id="ARJ57115.1"/>
    </source>
</evidence>
<evidence type="ECO:0000313" key="2">
    <source>
        <dbReference type="Proteomes" id="UP000192902"/>
    </source>
</evidence>
<dbReference type="RefSeq" id="WP_027305984.1">
    <property type="nucleotide sequence ID" value="NZ_CP020867.1"/>
</dbReference>
<accession>A0A1W6BYF6</accession>
<dbReference type="KEGG" id="ccun:CCUN_1532"/>
<dbReference type="EMBL" id="CP020867">
    <property type="protein sequence ID" value="ARJ57115.1"/>
    <property type="molecule type" value="Genomic_DNA"/>
</dbReference>
<dbReference type="Proteomes" id="UP000192902">
    <property type="component" value="Chromosome"/>
</dbReference>
<dbReference type="STRING" id="1121267.CCUN_1532"/>
<protein>
    <submittedName>
        <fullName evidence="1">Uncharacterized protein</fullName>
    </submittedName>
</protein>
<proteinExistence type="predicted"/>